<sequence length="333" mass="38301">MNVAGVVKDWLLIDFSWCVIRNTITTINLLSYGVAFLGVAYYNHAKLQALKAKESQRKTQQDNKEYVQEAPPTPRERLQMNSLLSLQILIIIQDLKIREAKKLTVEKQKRIDAAQNALLLLHTTCIVWPNAASEVFFIESFDGWTNKIVDLSGGFFAFKFTSEEEYWEVYTGGSWFFRGQALSLMQWRENFQPLKEEINIIPTWIQLSGLLYEFLHESILPQIAAVIGKPVKFDEYTRAGTRGKFARICVLLDVKKQLEHGFWIETRGGKFFQSVAYENLPVICYSCGRIGHREEIYNLKKDNSGNKELVKERVARDVQMGEGSNDSLMGPWI</sequence>
<feature type="region of interest" description="Disordered" evidence="1">
    <location>
        <begin position="53"/>
        <end position="72"/>
    </location>
</feature>
<accession>A0AAQ3Q1G6</accession>
<dbReference type="EMBL" id="CP136890">
    <property type="protein sequence ID" value="WOK94523.1"/>
    <property type="molecule type" value="Genomic_DNA"/>
</dbReference>
<dbReference type="AlphaFoldDB" id="A0AAQ3Q1G6"/>
<dbReference type="InterPro" id="IPR025558">
    <property type="entry name" value="DUF4283"/>
</dbReference>
<gene>
    <name evidence="3" type="ORF">Cni_G03227</name>
</gene>
<evidence type="ECO:0000313" key="3">
    <source>
        <dbReference type="EMBL" id="WOK94523.1"/>
    </source>
</evidence>
<keyword evidence="4" id="KW-1185">Reference proteome</keyword>
<dbReference type="Pfam" id="PF14111">
    <property type="entry name" value="DUF4283"/>
    <property type="match status" value="1"/>
</dbReference>
<dbReference type="InterPro" id="IPR040256">
    <property type="entry name" value="At4g02000-like"/>
</dbReference>
<feature type="compositionally biased region" description="Basic and acidic residues" evidence="1">
    <location>
        <begin position="53"/>
        <end position="67"/>
    </location>
</feature>
<dbReference type="Proteomes" id="UP001327560">
    <property type="component" value="Chromosome 1"/>
</dbReference>
<feature type="domain" description="DUF4283" evidence="2">
    <location>
        <begin position="147"/>
        <end position="193"/>
    </location>
</feature>
<protein>
    <recommendedName>
        <fullName evidence="2">DUF4283 domain-containing protein</fullName>
    </recommendedName>
</protein>
<dbReference type="PANTHER" id="PTHR31286">
    <property type="entry name" value="GLYCINE-RICH CELL WALL STRUCTURAL PROTEIN 1.8-LIKE"/>
    <property type="match status" value="1"/>
</dbReference>
<dbReference type="PANTHER" id="PTHR31286:SF99">
    <property type="entry name" value="DUF4283 DOMAIN-CONTAINING PROTEIN"/>
    <property type="match status" value="1"/>
</dbReference>
<proteinExistence type="predicted"/>
<evidence type="ECO:0000259" key="2">
    <source>
        <dbReference type="Pfam" id="PF14111"/>
    </source>
</evidence>
<organism evidence="3 4">
    <name type="scientific">Canna indica</name>
    <name type="common">Indian-shot</name>
    <dbReference type="NCBI Taxonomy" id="4628"/>
    <lineage>
        <taxon>Eukaryota</taxon>
        <taxon>Viridiplantae</taxon>
        <taxon>Streptophyta</taxon>
        <taxon>Embryophyta</taxon>
        <taxon>Tracheophyta</taxon>
        <taxon>Spermatophyta</taxon>
        <taxon>Magnoliopsida</taxon>
        <taxon>Liliopsida</taxon>
        <taxon>Zingiberales</taxon>
        <taxon>Cannaceae</taxon>
        <taxon>Canna</taxon>
    </lineage>
</organism>
<reference evidence="3 4" key="1">
    <citation type="submission" date="2023-10" db="EMBL/GenBank/DDBJ databases">
        <title>Chromosome-scale genome assembly provides insights into flower coloration mechanisms of Canna indica.</title>
        <authorList>
            <person name="Li C."/>
        </authorList>
    </citation>
    <scope>NUCLEOTIDE SEQUENCE [LARGE SCALE GENOMIC DNA]</scope>
    <source>
        <tissue evidence="3">Flower</tissue>
    </source>
</reference>
<evidence type="ECO:0000313" key="4">
    <source>
        <dbReference type="Proteomes" id="UP001327560"/>
    </source>
</evidence>
<name>A0AAQ3Q1G6_9LILI</name>
<evidence type="ECO:0000256" key="1">
    <source>
        <dbReference type="SAM" id="MobiDB-lite"/>
    </source>
</evidence>